<evidence type="ECO:0000313" key="2">
    <source>
        <dbReference type="EMBL" id="MCS0607427.1"/>
    </source>
</evidence>
<dbReference type="InterPro" id="IPR036457">
    <property type="entry name" value="PPM-type-like_dom_sf"/>
</dbReference>
<dbReference type="Gene3D" id="3.30.565.10">
    <property type="entry name" value="Histidine kinase-like ATPase, C-terminal domain"/>
    <property type="match status" value="1"/>
</dbReference>
<gene>
    <name evidence="2" type="ORF">NX773_04505</name>
</gene>
<reference evidence="2 3" key="1">
    <citation type="submission" date="2022-08" db="EMBL/GenBank/DDBJ databases">
        <title>Reclassification of Massilia species as members of the genera Telluria, Duganella, Pseudoduganella, Mokoshia gen. nov. and Zemynaea gen. nov. using orthogonal and non-orthogonal genome-based approaches.</title>
        <authorList>
            <person name="Bowman J.P."/>
        </authorList>
    </citation>
    <scope>NUCLEOTIDE SEQUENCE [LARGE SCALE GENOMIC DNA]</scope>
    <source>
        <strain evidence="2 3">JCM 31607</strain>
    </source>
</reference>
<dbReference type="SUPFAM" id="SSF81606">
    <property type="entry name" value="PP2C-like"/>
    <property type="match status" value="1"/>
</dbReference>
<dbReference type="PANTHER" id="PTHR35801">
    <property type="entry name" value="PHOSPHOSERINE PHOSPHATASE RSBX"/>
    <property type="match status" value="1"/>
</dbReference>
<dbReference type="Pfam" id="PF07228">
    <property type="entry name" value="SpoIIE"/>
    <property type="match status" value="1"/>
</dbReference>
<accession>A0ABT2BFX9</accession>
<organism evidence="2 3">
    <name type="scientific">Massilia solisilvae</name>
    <dbReference type="NCBI Taxonomy" id="1811225"/>
    <lineage>
        <taxon>Bacteria</taxon>
        <taxon>Pseudomonadati</taxon>
        <taxon>Pseudomonadota</taxon>
        <taxon>Betaproteobacteria</taxon>
        <taxon>Burkholderiales</taxon>
        <taxon>Oxalobacteraceae</taxon>
        <taxon>Telluria group</taxon>
        <taxon>Massilia</taxon>
    </lineage>
</organism>
<comment type="caution">
    <text evidence="2">The sequence shown here is derived from an EMBL/GenBank/DDBJ whole genome shotgun (WGS) entry which is preliminary data.</text>
</comment>
<feature type="domain" description="PPM-type phosphatase" evidence="1">
    <location>
        <begin position="149"/>
        <end position="338"/>
    </location>
</feature>
<keyword evidence="3" id="KW-1185">Reference proteome</keyword>
<dbReference type="Pfam" id="PF13581">
    <property type="entry name" value="HATPase_c_2"/>
    <property type="match status" value="1"/>
</dbReference>
<dbReference type="InterPro" id="IPR001932">
    <property type="entry name" value="PPM-type_phosphatase-like_dom"/>
</dbReference>
<name>A0ABT2BFX9_9BURK</name>
<dbReference type="Proteomes" id="UP001205861">
    <property type="component" value="Unassembled WGS sequence"/>
</dbReference>
<dbReference type="CDD" id="cd16934">
    <property type="entry name" value="HATPase_RsbT-like"/>
    <property type="match status" value="1"/>
</dbReference>
<dbReference type="InterPro" id="IPR003594">
    <property type="entry name" value="HATPase_dom"/>
</dbReference>
<proteinExistence type="predicted"/>
<dbReference type="InterPro" id="IPR036890">
    <property type="entry name" value="HATPase_C_sf"/>
</dbReference>
<evidence type="ECO:0000259" key="1">
    <source>
        <dbReference type="SMART" id="SM00331"/>
    </source>
</evidence>
<dbReference type="InterPro" id="IPR039248">
    <property type="entry name" value="Ptase_RsbX"/>
</dbReference>
<evidence type="ECO:0000313" key="3">
    <source>
        <dbReference type="Proteomes" id="UP001205861"/>
    </source>
</evidence>
<dbReference type="RefSeq" id="WP_258855154.1">
    <property type="nucleotide sequence ID" value="NZ_JANUGV010000001.1"/>
</dbReference>
<dbReference type="PANTHER" id="PTHR35801:SF1">
    <property type="entry name" value="PHOSPHOSERINE PHOSPHATASE RSBX"/>
    <property type="match status" value="1"/>
</dbReference>
<protein>
    <submittedName>
        <fullName evidence="2">SpoIIE family protein phosphatase</fullName>
    </submittedName>
</protein>
<dbReference type="Gene3D" id="3.60.40.10">
    <property type="entry name" value="PPM-type phosphatase domain"/>
    <property type="match status" value="1"/>
</dbReference>
<dbReference type="SUPFAM" id="SSF55874">
    <property type="entry name" value="ATPase domain of HSP90 chaperone/DNA topoisomerase II/histidine kinase"/>
    <property type="match status" value="1"/>
</dbReference>
<dbReference type="SMART" id="SM00331">
    <property type="entry name" value="PP2C_SIG"/>
    <property type="match status" value="1"/>
</dbReference>
<sequence length="342" mass="35407">MEALISSLSHQQAVAISHASDASAARRIGQKLADALGFDETRAGRLAIIISEAATNILKHAGHGILYIGPAQSGAGPGLDVVAVDEGPGIADVASSLVDGVSTAGTAGTGLGALNRLSDEFDVHSTPGKGSAFFMRLWRDATAPAARPVVVGALALPMAGEDECGDGWAVGCHERGATLLAADGLGHGPEAAAAAKAAIGALERNRDLEPAELMARANEALRITRGAALALAHIDCAHDQLRFAGIGNISACVYDGKGRRALVSHNGIVGHNMRKVQEFSVPFGPGALCIMHSDGVQTQWDLGAYPGLVARHPALVAAVLMRDFIRRRDDAMVLAVRRREKP</sequence>
<dbReference type="EMBL" id="JANUGV010000001">
    <property type="protein sequence ID" value="MCS0607427.1"/>
    <property type="molecule type" value="Genomic_DNA"/>
</dbReference>